<dbReference type="InterPro" id="IPR016163">
    <property type="entry name" value="Ald_DH_C"/>
</dbReference>
<evidence type="ECO:0000259" key="4">
    <source>
        <dbReference type="Pfam" id="PF00171"/>
    </source>
</evidence>
<evidence type="ECO:0000256" key="3">
    <source>
        <dbReference type="RuleBase" id="RU003345"/>
    </source>
</evidence>
<dbReference type="Gene3D" id="3.40.605.10">
    <property type="entry name" value="Aldehyde Dehydrogenase, Chain A, domain 1"/>
    <property type="match status" value="1"/>
</dbReference>
<evidence type="ECO:0000313" key="5">
    <source>
        <dbReference type="EMBL" id="GAA5210927.1"/>
    </source>
</evidence>
<dbReference type="SUPFAM" id="SSF53720">
    <property type="entry name" value="ALDH-like"/>
    <property type="match status" value="1"/>
</dbReference>
<dbReference type="InterPro" id="IPR016160">
    <property type="entry name" value="Ald_DH_CS_CYS"/>
</dbReference>
<dbReference type="InterPro" id="IPR016161">
    <property type="entry name" value="Ald_DH/histidinol_DH"/>
</dbReference>
<keyword evidence="6" id="KW-1185">Reference proteome</keyword>
<dbReference type="RefSeq" id="WP_345632275.1">
    <property type="nucleotide sequence ID" value="NZ_BAABJR010000009.1"/>
</dbReference>
<dbReference type="Proteomes" id="UP001499878">
    <property type="component" value="Unassembled WGS sequence"/>
</dbReference>
<dbReference type="InterPro" id="IPR016162">
    <property type="entry name" value="Ald_DH_N"/>
</dbReference>
<proteinExistence type="inferred from homology"/>
<evidence type="ECO:0000313" key="6">
    <source>
        <dbReference type="Proteomes" id="UP001499878"/>
    </source>
</evidence>
<gene>
    <name evidence="5" type="ORF">GCM10023323_40480</name>
</gene>
<feature type="active site" evidence="2">
    <location>
        <position position="258"/>
    </location>
</feature>
<evidence type="ECO:0000256" key="2">
    <source>
        <dbReference type="PROSITE-ProRule" id="PRU10007"/>
    </source>
</evidence>
<dbReference type="InterPro" id="IPR015590">
    <property type="entry name" value="Aldehyde_DH_dom"/>
</dbReference>
<evidence type="ECO:0000256" key="1">
    <source>
        <dbReference type="ARBA" id="ARBA00023002"/>
    </source>
</evidence>
<dbReference type="PROSITE" id="PS00070">
    <property type="entry name" value="ALDEHYDE_DEHYDR_CYS"/>
    <property type="match status" value="1"/>
</dbReference>
<dbReference type="InterPro" id="IPR029510">
    <property type="entry name" value="Ald_DH_CS_GLU"/>
</dbReference>
<dbReference type="PROSITE" id="PS00687">
    <property type="entry name" value="ALDEHYDE_DEHYDR_GLU"/>
    <property type="match status" value="1"/>
</dbReference>
<dbReference type="Pfam" id="PF00171">
    <property type="entry name" value="Aldedh"/>
    <property type="match status" value="1"/>
</dbReference>
<dbReference type="PANTHER" id="PTHR11699">
    <property type="entry name" value="ALDEHYDE DEHYDROGENASE-RELATED"/>
    <property type="match status" value="1"/>
</dbReference>
<sequence>MTVPTSADRQLPAYQMLIGGEWRDASDGARLITVNPFTGKSWATAPDAGEQDVDAAVAAASAALSGPWTAMTASERGACMRRLAQLLRERGPALAEVETTDNGKLLREMSGQMASLPDWYDYFGGLADKIEGATPPPTKANVFTYTRHEPIGVVGAILPWNSPLLLMSFKVAPALAAGCTVVVKPAEQTPISTLAFAQLFEEAGFPPGVFNVVTGGRTAGARLVSHPDVAKIAFTGSTESGIHVMKSAADHLARVTLELGGKSPNIVFDDADLDAAINGVLSGIYAASGQTCIAGSRLLVQRTIHDELVARVAARARTIRLGDPLDLSSEMGPCATIEQLEKVMLFVERARADGLKVLCGGQRPTAPELAEGYFYEPTIVTGANNGHEIAREEIFGPVLTVIPFDSEAEAIEIANDTRFGLGAGVWTTDIKRAHRMAHAIRAGSVWVNCYRMLTYNMPFGGYKMSGIGRENGLDAVHEYTETKGVWIDLSNESRDPFVMG</sequence>
<dbReference type="CDD" id="cd07114">
    <property type="entry name" value="ALDH_DhaS"/>
    <property type="match status" value="1"/>
</dbReference>
<comment type="caution">
    <text evidence="5">The sequence shown here is derived from an EMBL/GenBank/DDBJ whole genome shotgun (WGS) entry which is preliminary data.</text>
</comment>
<keyword evidence="1 3" id="KW-0560">Oxidoreductase</keyword>
<dbReference type="Gene3D" id="3.40.309.10">
    <property type="entry name" value="Aldehyde Dehydrogenase, Chain A, domain 2"/>
    <property type="match status" value="1"/>
</dbReference>
<comment type="similarity">
    <text evidence="3">Belongs to the aldehyde dehydrogenase family.</text>
</comment>
<protein>
    <submittedName>
        <fullName evidence="5">Aldehyde dehydrogenase</fullName>
    </submittedName>
</protein>
<organism evidence="5 6">
    <name type="scientific">Streptomyces thinghirensis</name>
    <dbReference type="NCBI Taxonomy" id="551547"/>
    <lineage>
        <taxon>Bacteria</taxon>
        <taxon>Bacillati</taxon>
        <taxon>Actinomycetota</taxon>
        <taxon>Actinomycetes</taxon>
        <taxon>Kitasatosporales</taxon>
        <taxon>Streptomycetaceae</taxon>
        <taxon>Streptomyces</taxon>
    </lineage>
</organism>
<name>A0ABP9T4I7_9ACTN</name>
<reference evidence="6" key="1">
    <citation type="journal article" date="2019" name="Int. J. Syst. Evol. Microbiol.">
        <title>The Global Catalogue of Microorganisms (GCM) 10K type strain sequencing project: providing services to taxonomists for standard genome sequencing and annotation.</title>
        <authorList>
            <consortium name="The Broad Institute Genomics Platform"/>
            <consortium name="The Broad Institute Genome Sequencing Center for Infectious Disease"/>
            <person name="Wu L."/>
            <person name="Ma J."/>
        </authorList>
    </citation>
    <scope>NUCLEOTIDE SEQUENCE [LARGE SCALE GENOMIC DNA]</scope>
    <source>
        <strain evidence="6">JCM 18306</strain>
    </source>
</reference>
<accession>A0ABP9T4I7</accession>
<feature type="domain" description="Aldehyde dehydrogenase" evidence="4">
    <location>
        <begin position="22"/>
        <end position="484"/>
    </location>
</feature>
<dbReference type="EMBL" id="BAABJR010000009">
    <property type="protein sequence ID" value="GAA5210927.1"/>
    <property type="molecule type" value="Genomic_DNA"/>
</dbReference>